<dbReference type="OMA" id="NARCCYC"/>
<feature type="domain" description="PIR2-like helical" evidence="2">
    <location>
        <begin position="31"/>
        <end position="189"/>
    </location>
</feature>
<dbReference type="Pfam" id="PF12274">
    <property type="entry name" value="DUF3615"/>
    <property type="match status" value="1"/>
</dbReference>
<organism evidence="3 4">
    <name type="scientific">Setaria viridis</name>
    <name type="common">Green bristlegrass</name>
    <name type="synonym">Setaria italica subsp. viridis</name>
    <dbReference type="NCBI Taxonomy" id="4556"/>
    <lineage>
        <taxon>Eukaryota</taxon>
        <taxon>Viridiplantae</taxon>
        <taxon>Streptophyta</taxon>
        <taxon>Embryophyta</taxon>
        <taxon>Tracheophyta</taxon>
        <taxon>Spermatophyta</taxon>
        <taxon>Magnoliopsida</taxon>
        <taxon>Liliopsida</taxon>
        <taxon>Poales</taxon>
        <taxon>Poaceae</taxon>
        <taxon>PACMAD clade</taxon>
        <taxon>Panicoideae</taxon>
        <taxon>Panicodae</taxon>
        <taxon>Paniceae</taxon>
        <taxon>Cenchrinae</taxon>
        <taxon>Setaria</taxon>
    </lineage>
</organism>
<dbReference type="InterPro" id="IPR046527">
    <property type="entry name" value="PIR2-like_helical"/>
</dbReference>
<feature type="domain" description="DUF3615" evidence="1">
    <location>
        <begin position="543"/>
        <end position="631"/>
    </location>
</feature>
<name>A0A4U6W5T6_SETVI</name>
<feature type="domain" description="PIR2-like helical" evidence="2">
    <location>
        <begin position="310"/>
        <end position="424"/>
    </location>
</feature>
<dbReference type="Gramene" id="TKW37791">
    <property type="protein sequence ID" value="TKW37791"/>
    <property type="gene ID" value="SEVIR_1G071500v2"/>
</dbReference>
<dbReference type="PANTHER" id="PTHR33120">
    <property type="entry name" value="EXPRESSED PROTEIN-RELATED"/>
    <property type="match status" value="1"/>
</dbReference>
<proteinExistence type="predicted"/>
<dbReference type="Proteomes" id="UP000298652">
    <property type="component" value="Chromosome 1"/>
</dbReference>
<dbReference type="EMBL" id="CM016552">
    <property type="protein sequence ID" value="TKW37791.1"/>
    <property type="molecule type" value="Genomic_DNA"/>
</dbReference>
<accession>A0A4U6W5T6</accession>
<keyword evidence="4" id="KW-1185">Reference proteome</keyword>
<evidence type="ECO:0000259" key="1">
    <source>
        <dbReference type="Pfam" id="PF12274"/>
    </source>
</evidence>
<reference evidence="3" key="1">
    <citation type="submission" date="2019-03" db="EMBL/GenBank/DDBJ databases">
        <title>WGS assembly of Setaria viridis.</title>
        <authorList>
            <person name="Huang P."/>
            <person name="Jenkins J."/>
            <person name="Grimwood J."/>
            <person name="Barry K."/>
            <person name="Healey A."/>
            <person name="Mamidi S."/>
            <person name="Sreedasyam A."/>
            <person name="Shu S."/>
            <person name="Feldman M."/>
            <person name="Wu J."/>
            <person name="Yu Y."/>
            <person name="Chen C."/>
            <person name="Johnson J."/>
            <person name="Rokhsar D."/>
            <person name="Baxter I."/>
            <person name="Schmutz J."/>
            <person name="Brutnell T."/>
            <person name="Kellogg E."/>
        </authorList>
    </citation>
    <scope>NUCLEOTIDE SEQUENCE [LARGE SCALE GENOMIC DNA]</scope>
</reference>
<dbReference type="AlphaFoldDB" id="A0A4U6W5T6"/>
<gene>
    <name evidence="3" type="ORF">SEVIR_1G071500v2</name>
</gene>
<dbReference type="InterPro" id="IPR022059">
    <property type="entry name" value="DUF3615"/>
</dbReference>
<sequence>MDGRRRRGGSPDLSYGESAGMARNRSVILRTIQGYYKEALDLLPLEDKPELTPRLLAAGVCFGFADPVTNIVANTICFLPDNDGEPEPDGATGNTLCFLPDNNGELEADGAKKRKREMMTKTKKAAVSREEVLSEIVARDVPSRTIAERSLEGLITFLTSYFCHLPAMDALRYLCLAKADLLVAVRLIELDRCYRNKDEFCISSHAAKTALKYAALSARQPNVDGFHTSSLSLAYHLKSITQTVLADRSCQLSIEEIHKLSRALKKPFKHKKGDSPILLAGKRFANCNSDATEEKVPAGLTLSLRAVLIDRIHARYLKAISRLPTQDVRARYHRSLVKAGYCYGPLDPVTNIIINTIWYDTAFPPSENLEVDMICTTTFVRVESRSLSGLIKLLLTCIPDISEHEAMVYLLKNNMKVNKAIQMARSEGCDVHDWDINTYKAAGRESFHPELEAYVDFVMQSLPLVQPAIKSLLKVSDSLSSSEVLQLASLLSPSNCNPAKPLQATLEPSIELSNDALEMFASFKENFVGKQSFFRKKIETALRNEGYLYELHVICGINECVGSQKSFIDFTCPYSHVNFFAKPKTGGGLKLFFAELSNGDDDQSFCRTVSNKSIHARCCYCEYDGIRIVHPDENYCGGDIDFTKIACGEHEITNERIIAGGKLAIDKIGMCCEDYIYLDPTRDTKLIQGMNLTASRANESWSDIMRRAQA</sequence>
<evidence type="ECO:0000313" key="3">
    <source>
        <dbReference type="EMBL" id="TKW37791.1"/>
    </source>
</evidence>
<evidence type="ECO:0000259" key="2">
    <source>
        <dbReference type="Pfam" id="PF20235"/>
    </source>
</evidence>
<dbReference type="Pfam" id="PF20235">
    <property type="entry name" value="PIR2-like_helical"/>
    <property type="match status" value="2"/>
</dbReference>
<protein>
    <submittedName>
        <fullName evidence="3">Uncharacterized protein</fullName>
    </submittedName>
</protein>
<evidence type="ECO:0000313" key="4">
    <source>
        <dbReference type="Proteomes" id="UP000298652"/>
    </source>
</evidence>
<dbReference type="PANTHER" id="PTHR33120:SF43">
    <property type="entry name" value="PIR2-LIKE HELICAL DOMAIN-CONTAINING PROTEIN"/>
    <property type="match status" value="1"/>
</dbReference>